<dbReference type="Proteomes" id="UP000012065">
    <property type="component" value="Unassembled WGS sequence"/>
</dbReference>
<reference evidence="6 7" key="1">
    <citation type="journal article" date="2013" name="J. Biotechnol.">
        <title>Establishment and interpretation of the genome sequence of the phytopathogenic fungus Rhizoctonia solani AG1-IB isolate 7/3/14.</title>
        <authorList>
            <person name="Wibberg D.W."/>
            <person name="Jelonek L.J."/>
            <person name="Rupp O.R."/>
            <person name="Hennig M.H."/>
            <person name="Eikmeyer F.E."/>
            <person name="Goesmann A.G."/>
            <person name="Hartmann A.H."/>
            <person name="Borriss R.B."/>
            <person name="Grosch R.G."/>
            <person name="Puehler A.P."/>
            <person name="Schlueter A.S."/>
        </authorList>
    </citation>
    <scope>NUCLEOTIDE SEQUENCE [LARGE SCALE GENOMIC DNA]</scope>
    <source>
        <strain evidence="7">AG1-IB / isolate 7/3/14</strain>
    </source>
</reference>
<keyword evidence="3 6" id="KW-0067">ATP-binding</keyword>
<keyword evidence="1" id="KW-0677">Repeat</keyword>
<dbReference type="InterPro" id="IPR003593">
    <property type="entry name" value="AAA+_ATPase"/>
</dbReference>
<comment type="caution">
    <text evidence="6">The sequence shown here is derived from an EMBL/GenBank/DDBJ whole genome shotgun (WGS) entry which is preliminary data.</text>
</comment>
<evidence type="ECO:0000256" key="3">
    <source>
        <dbReference type="ARBA" id="ARBA00022840"/>
    </source>
</evidence>
<accession>M5BXU8</accession>
<evidence type="ECO:0000256" key="1">
    <source>
        <dbReference type="ARBA" id="ARBA00022737"/>
    </source>
</evidence>
<feature type="compositionally biased region" description="Acidic residues" evidence="4">
    <location>
        <begin position="300"/>
        <end position="316"/>
    </location>
</feature>
<dbReference type="EMBL" id="CAOJ01003454">
    <property type="protein sequence ID" value="CCO28547.1"/>
    <property type="molecule type" value="Genomic_DNA"/>
</dbReference>
<evidence type="ECO:0000256" key="2">
    <source>
        <dbReference type="ARBA" id="ARBA00022741"/>
    </source>
</evidence>
<dbReference type="InterPro" id="IPR017871">
    <property type="entry name" value="ABC_transporter-like_CS"/>
</dbReference>
<dbReference type="GO" id="GO:0005524">
    <property type="term" value="F:ATP binding"/>
    <property type="evidence" value="ECO:0007669"/>
    <property type="project" value="UniProtKB-KW"/>
</dbReference>
<dbReference type="InterPro" id="IPR003439">
    <property type="entry name" value="ABC_transporter-like_ATP-bd"/>
</dbReference>
<dbReference type="PROSITE" id="PS00211">
    <property type="entry name" value="ABC_TRANSPORTER_1"/>
    <property type="match status" value="1"/>
</dbReference>
<keyword evidence="2" id="KW-0547">Nucleotide-binding</keyword>
<dbReference type="PANTHER" id="PTHR19211:SF135">
    <property type="entry name" value="ATPASE, PUTATIVE (AFU_ORTHOLOGUE AFUA_1G16440)-RELATED"/>
    <property type="match status" value="1"/>
</dbReference>
<gene>
    <name evidence="6" type="ORF">BN14_02542</name>
</gene>
<dbReference type="Pfam" id="PF00005">
    <property type="entry name" value="ABC_tran"/>
    <property type="match status" value="1"/>
</dbReference>
<name>M5BXU8_THACB</name>
<dbReference type="PANTHER" id="PTHR19211">
    <property type="entry name" value="ATP-BINDING TRANSPORT PROTEIN-RELATED"/>
    <property type="match status" value="1"/>
</dbReference>
<dbReference type="PROSITE" id="PS50893">
    <property type="entry name" value="ABC_TRANSPORTER_2"/>
    <property type="match status" value="1"/>
</dbReference>
<feature type="domain" description="ABC transporter" evidence="5">
    <location>
        <begin position="100"/>
        <end position="325"/>
    </location>
</feature>
<organism evidence="6 7">
    <name type="scientific">Thanatephorus cucumeris (strain AG1-IB / isolate 7/3/14)</name>
    <name type="common">Lettuce bottom rot fungus</name>
    <name type="synonym">Rhizoctonia solani</name>
    <dbReference type="NCBI Taxonomy" id="1108050"/>
    <lineage>
        <taxon>Eukaryota</taxon>
        <taxon>Fungi</taxon>
        <taxon>Dikarya</taxon>
        <taxon>Basidiomycota</taxon>
        <taxon>Agaricomycotina</taxon>
        <taxon>Agaricomycetes</taxon>
        <taxon>Cantharellales</taxon>
        <taxon>Ceratobasidiaceae</taxon>
        <taxon>Rhizoctonia</taxon>
        <taxon>Rhizoctonia solani AG-1</taxon>
    </lineage>
</organism>
<feature type="region of interest" description="Disordered" evidence="4">
    <location>
        <begin position="299"/>
        <end position="321"/>
    </location>
</feature>
<dbReference type="SUPFAM" id="SSF52540">
    <property type="entry name" value="P-loop containing nucleoside triphosphate hydrolases"/>
    <property type="match status" value="1"/>
</dbReference>
<dbReference type="InterPro" id="IPR050611">
    <property type="entry name" value="ABCF"/>
</dbReference>
<protein>
    <submittedName>
        <fullName evidence="6">Putative ABC transporter ATP-binding protein HI_0658</fullName>
    </submittedName>
</protein>
<dbReference type="CDD" id="cd03221">
    <property type="entry name" value="ABCF_EF-3"/>
    <property type="match status" value="1"/>
</dbReference>
<dbReference type="Gene3D" id="3.40.50.300">
    <property type="entry name" value="P-loop containing nucleotide triphosphate hydrolases"/>
    <property type="match status" value="1"/>
</dbReference>
<dbReference type="AlphaFoldDB" id="M5BXU8"/>
<evidence type="ECO:0000313" key="6">
    <source>
        <dbReference type="EMBL" id="CCO28547.1"/>
    </source>
</evidence>
<evidence type="ECO:0000259" key="5">
    <source>
        <dbReference type="PROSITE" id="PS50893"/>
    </source>
</evidence>
<evidence type="ECO:0000256" key="4">
    <source>
        <dbReference type="SAM" id="MobiDB-lite"/>
    </source>
</evidence>
<dbReference type="InterPro" id="IPR027417">
    <property type="entry name" value="P-loop_NTPase"/>
</dbReference>
<dbReference type="HOGENOM" id="CLU_000604_36_6_1"/>
<evidence type="ECO:0000313" key="7">
    <source>
        <dbReference type="Proteomes" id="UP000012065"/>
    </source>
</evidence>
<feature type="region of interest" description="Disordered" evidence="4">
    <location>
        <begin position="15"/>
        <end position="42"/>
    </location>
</feature>
<dbReference type="SMART" id="SM00382">
    <property type="entry name" value="AAA"/>
    <property type="match status" value="1"/>
</dbReference>
<sequence length="335" mass="36752">MKDALDKKREAIEKSIAEGARAARKTGDDNKARMVKSRQKKLDNRWGAEVNEKGHKFKLNRDLGGYHLTSRSDVEIDSVDASISLPFPDPEDLRFPGTLCSAANVTYRYSKTSPVVLDDVTVTVHPGDRVGLVGKNGEGKSTLVKLLIGQLKPTKGVVERHPRLRIGYYSQHSVEELTDPKVGAIASVTHFIEELKNRHDILIDDGMARGFLGSFGLQGRIATNPISTLSGGQKVRLALALIVYPAPDLLVLDEVSTHLDMDTNVGLMRALRGFKGAVLLVSHDRHLIRCVIEGGPLIPEGDELTEDEEDEASDTDDPGKVGTVNLFDYYHYCTG</sequence>
<dbReference type="GO" id="GO:0016887">
    <property type="term" value="F:ATP hydrolysis activity"/>
    <property type="evidence" value="ECO:0007669"/>
    <property type="project" value="InterPro"/>
</dbReference>
<proteinExistence type="predicted"/>